<dbReference type="OrthoDB" id="1684751at2"/>
<dbReference type="InterPro" id="IPR010093">
    <property type="entry name" value="SinI_DNA-bd"/>
</dbReference>
<dbReference type="KEGG" id="amij:EQM06_09745"/>
<organism evidence="2 3">
    <name type="scientific">Aminipila luticellarii</name>
    <dbReference type="NCBI Taxonomy" id="2507160"/>
    <lineage>
        <taxon>Bacteria</taxon>
        <taxon>Bacillati</taxon>
        <taxon>Bacillota</taxon>
        <taxon>Clostridia</taxon>
        <taxon>Peptostreptococcales</taxon>
        <taxon>Anaerovoracaceae</taxon>
        <taxon>Aminipila</taxon>
    </lineage>
</organism>
<feature type="domain" description="Helix-turn-helix" evidence="1">
    <location>
        <begin position="10"/>
        <end position="54"/>
    </location>
</feature>
<dbReference type="InterPro" id="IPR041657">
    <property type="entry name" value="HTH_17"/>
</dbReference>
<dbReference type="Pfam" id="PF12728">
    <property type="entry name" value="HTH_17"/>
    <property type="match status" value="1"/>
</dbReference>
<dbReference type="NCBIfam" id="TIGR01764">
    <property type="entry name" value="excise"/>
    <property type="match status" value="1"/>
</dbReference>
<gene>
    <name evidence="2" type="ORF">EQM06_09745</name>
</gene>
<evidence type="ECO:0000313" key="3">
    <source>
        <dbReference type="Proteomes" id="UP000287601"/>
    </source>
</evidence>
<accession>A0A410PX48</accession>
<dbReference type="EMBL" id="CP035281">
    <property type="protein sequence ID" value="QAT43474.1"/>
    <property type="molecule type" value="Genomic_DNA"/>
</dbReference>
<reference evidence="2 3" key="1">
    <citation type="submission" date="2019-01" db="EMBL/GenBank/DDBJ databases">
        <title>Draft genomes of a novel of Aminipila strains.</title>
        <authorList>
            <person name="Ma S."/>
        </authorList>
    </citation>
    <scope>NUCLEOTIDE SEQUENCE [LARGE SCALE GENOMIC DNA]</scope>
    <source>
        <strain evidence="3">JN-39</strain>
    </source>
</reference>
<dbReference type="RefSeq" id="WP_128746254.1">
    <property type="nucleotide sequence ID" value="NZ_CP035281.1"/>
</dbReference>
<evidence type="ECO:0000259" key="1">
    <source>
        <dbReference type="Pfam" id="PF12728"/>
    </source>
</evidence>
<proteinExistence type="predicted"/>
<evidence type="ECO:0000313" key="2">
    <source>
        <dbReference type="EMBL" id="QAT43474.1"/>
    </source>
</evidence>
<dbReference type="AlphaFoldDB" id="A0A410PX48"/>
<protein>
    <submittedName>
        <fullName evidence="2">DNA-binding protein</fullName>
    </submittedName>
</protein>
<keyword evidence="2" id="KW-0238">DNA-binding</keyword>
<dbReference type="Proteomes" id="UP000287601">
    <property type="component" value="Chromosome"/>
</dbReference>
<name>A0A410PX48_9FIRM</name>
<dbReference type="GO" id="GO:0003677">
    <property type="term" value="F:DNA binding"/>
    <property type="evidence" value="ECO:0007669"/>
    <property type="project" value="UniProtKB-KW"/>
</dbReference>
<sequence>MENTVFDSHETAVYLHIHYDTVIKSARRGEIPHFKVGRKLLFRKDSLDEFIRRQEEGASADLLAAQP</sequence>
<keyword evidence="3" id="KW-1185">Reference proteome</keyword>